<name>A0AAD9NUK6_RIDPI</name>
<comment type="caution">
    <text evidence="2">The sequence shown here is derived from an EMBL/GenBank/DDBJ whole genome shotgun (WGS) entry which is preliminary data.</text>
</comment>
<dbReference type="EMBL" id="JAODUO010000464">
    <property type="protein sequence ID" value="KAK2179964.1"/>
    <property type="molecule type" value="Genomic_DNA"/>
</dbReference>
<organism evidence="2 3">
    <name type="scientific">Ridgeia piscesae</name>
    <name type="common">Tubeworm</name>
    <dbReference type="NCBI Taxonomy" id="27915"/>
    <lineage>
        <taxon>Eukaryota</taxon>
        <taxon>Metazoa</taxon>
        <taxon>Spiralia</taxon>
        <taxon>Lophotrochozoa</taxon>
        <taxon>Annelida</taxon>
        <taxon>Polychaeta</taxon>
        <taxon>Sedentaria</taxon>
        <taxon>Canalipalpata</taxon>
        <taxon>Sabellida</taxon>
        <taxon>Siboglinidae</taxon>
        <taxon>Ridgeia</taxon>
    </lineage>
</organism>
<protein>
    <submittedName>
        <fullName evidence="2">Uncharacterized protein</fullName>
    </submittedName>
</protein>
<feature type="transmembrane region" description="Helical" evidence="1">
    <location>
        <begin position="341"/>
        <end position="360"/>
    </location>
</feature>
<gene>
    <name evidence="2" type="ORF">NP493_464g01006</name>
</gene>
<feature type="transmembrane region" description="Helical" evidence="1">
    <location>
        <begin position="314"/>
        <end position="335"/>
    </location>
</feature>
<feature type="transmembrane region" description="Helical" evidence="1">
    <location>
        <begin position="285"/>
        <end position="307"/>
    </location>
</feature>
<keyword evidence="1" id="KW-0812">Transmembrane</keyword>
<keyword evidence="3" id="KW-1185">Reference proteome</keyword>
<dbReference type="AlphaFoldDB" id="A0AAD9NUK6"/>
<feature type="transmembrane region" description="Helical" evidence="1">
    <location>
        <begin position="257"/>
        <end position="279"/>
    </location>
</feature>
<keyword evidence="1" id="KW-0472">Membrane</keyword>
<proteinExistence type="predicted"/>
<evidence type="ECO:0000313" key="3">
    <source>
        <dbReference type="Proteomes" id="UP001209878"/>
    </source>
</evidence>
<dbReference type="Proteomes" id="UP001209878">
    <property type="component" value="Unassembled WGS sequence"/>
</dbReference>
<keyword evidence="1" id="KW-1133">Transmembrane helix</keyword>
<evidence type="ECO:0000256" key="1">
    <source>
        <dbReference type="SAM" id="Phobius"/>
    </source>
</evidence>
<sequence>DPCYQVRVRFAHKLNKGLLTFRLPLQYLSTFCLAANDPLKERRTQVKQFLVANINRRREYLRQHSSANARMFALLPDYAVPYAIHLLAHDPDLRSHEDIDTLKNIRECLWFLLEPLMKSDSYSYSFYRKLVENIKQTKDVQCADSPDANKKLYAVCDLVLGIILSKTSNFILKDFPAEPVLPAKLYTQPDQVFTNSHWSSYTSHWSSHTLTGPHILLTGPHILLIGPHILLTGPHILLTGPHILLTGPHILLTGPHILLTGPHILSLVLTYFSLVLTYFSLVLTYFSLVLTYFSLVLTYFSLVLTYFSLVLTYFSLVLTYFSLVLTYFSLVLTYFSLVLTYFSLVLTYFSLVLTYFSLVLTNSTHSNSHWSFT</sequence>
<evidence type="ECO:0000313" key="2">
    <source>
        <dbReference type="EMBL" id="KAK2179964.1"/>
    </source>
</evidence>
<accession>A0AAD9NUK6</accession>
<reference evidence="2" key="1">
    <citation type="journal article" date="2023" name="Mol. Biol. Evol.">
        <title>Third-Generation Sequencing Reveals the Adaptive Role of the Epigenome in Three Deep-Sea Polychaetes.</title>
        <authorList>
            <person name="Perez M."/>
            <person name="Aroh O."/>
            <person name="Sun Y."/>
            <person name="Lan Y."/>
            <person name="Juniper S.K."/>
            <person name="Young C.R."/>
            <person name="Angers B."/>
            <person name="Qian P.Y."/>
        </authorList>
    </citation>
    <scope>NUCLEOTIDE SEQUENCE</scope>
    <source>
        <strain evidence="2">R07B-5</strain>
    </source>
</reference>
<feature type="non-terminal residue" evidence="2">
    <location>
        <position position="1"/>
    </location>
</feature>
<dbReference type="Pfam" id="PF20168">
    <property type="entry name" value="PDS5"/>
    <property type="match status" value="1"/>
</dbReference>